<feature type="region of interest" description="Disordered" evidence="1">
    <location>
        <begin position="1"/>
        <end position="22"/>
    </location>
</feature>
<organism evidence="2 3">
    <name type="scientific">Blepharisma stoltei</name>
    <dbReference type="NCBI Taxonomy" id="1481888"/>
    <lineage>
        <taxon>Eukaryota</taxon>
        <taxon>Sar</taxon>
        <taxon>Alveolata</taxon>
        <taxon>Ciliophora</taxon>
        <taxon>Postciliodesmatophora</taxon>
        <taxon>Heterotrichea</taxon>
        <taxon>Heterotrichida</taxon>
        <taxon>Blepharismidae</taxon>
        <taxon>Blepharisma</taxon>
    </lineage>
</organism>
<proteinExistence type="predicted"/>
<protein>
    <recommendedName>
        <fullName evidence="4">LITAF domain-containing protein</fullName>
    </recommendedName>
</protein>
<comment type="caution">
    <text evidence="2">The sequence shown here is derived from an EMBL/GenBank/DDBJ whole genome shotgun (WGS) entry which is preliminary data.</text>
</comment>
<dbReference type="Proteomes" id="UP001162131">
    <property type="component" value="Unassembled WGS sequence"/>
</dbReference>
<dbReference type="EMBL" id="CAJZBQ010000047">
    <property type="protein sequence ID" value="CAG9329077.1"/>
    <property type="molecule type" value="Genomic_DNA"/>
</dbReference>
<name>A0AAU9JX08_9CILI</name>
<gene>
    <name evidence="2" type="ORF">BSTOLATCC_MIC47911</name>
</gene>
<keyword evidence="3" id="KW-1185">Reference proteome</keyword>
<accession>A0AAU9JX08</accession>
<evidence type="ECO:0000313" key="2">
    <source>
        <dbReference type="EMBL" id="CAG9329077.1"/>
    </source>
</evidence>
<sequence>MNKRRNNSAQATNRNSPCLPTKEKAKILNLDNSLRLNKPNKESPFPSGSLKILKKGQNLHLKPRSPERYRQNFDIQDVIENLGCQKSSRPFKILDYQESEVSHTRTPTTIVKEVNQSYQFVSALSSIPDSDQSKSQISIDFSDCGKESIDLKYLDISDEILSDFSFTEEGEEPKEKLNAKSSFNSNQDSTKFSIFSSLAEPKSQYLTEIRQTPSKKPIEERYSTIYTLSSDSTAKNVHTLNSERQSPYVEKLKNTLTTRVTTNTMENETEIHTEPKDFYYEKKNVKEFKLENESLGIMPTRAYCKNCRIEVLTSIKLEIPPLPLWKRLCCSNCYGSNNLDNLQEIAHYCRKCKGLIGKIQPRRIM</sequence>
<evidence type="ECO:0000313" key="3">
    <source>
        <dbReference type="Proteomes" id="UP001162131"/>
    </source>
</evidence>
<feature type="compositionally biased region" description="Polar residues" evidence="1">
    <location>
        <begin position="7"/>
        <end position="18"/>
    </location>
</feature>
<evidence type="ECO:0008006" key="4">
    <source>
        <dbReference type="Google" id="ProtNLM"/>
    </source>
</evidence>
<evidence type="ECO:0000256" key="1">
    <source>
        <dbReference type="SAM" id="MobiDB-lite"/>
    </source>
</evidence>
<reference evidence="2" key="1">
    <citation type="submission" date="2021-09" db="EMBL/GenBank/DDBJ databases">
        <authorList>
            <consortium name="AG Swart"/>
            <person name="Singh M."/>
            <person name="Singh A."/>
            <person name="Seah K."/>
            <person name="Emmerich C."/>
        </authorList>
    </citation>
    <scope>NUCLEOTIDE SEQUENCE</scope>
    <source>
        <strain evidence="2">ATCC30299</strain>
    </source>
</reference>
<dbReference type="AlphaFoldDB" id="A0AAU9JX08"/>